<proteinExistence type="predicted"/>
<gene>
    <name evidence="1" type="ORF">FHR97_000394</name>
</gene>
<accession>A0A7W5EQH5</accession>
<dbReference type="AlphaFoldDB" id="A0A7W5EQH5"/>
<protein>
    <submittedName>
        <fullName evidence="1">Uncharacterized protein</fullName>
    </submittedName>
</protein>
<dbReference type="EMBL" id="JACHXR010000001">
    <property type="protein sequence ID" value="MBB3229579.1"/>
    <property type="molecule type" value="Genomic_DNA"/>
</dbReference>
<name>A0A7W5EQH5_9GAMM</name>
<sequence>MTAMFGEPIFISSIKPLVQSLKFAFNLPG</sequence>
<organism evidence="1 2">
    <name type="scientific">Halomonas stenophila</name>
    <dbReference type="NCBI Taxonomy" id="795312"/>
    <lineage>
        <taxon>Bacteria</taxon>
        <taxon>Pseudomonadati</taxon>
        <taxon>Pseudomonadota</taxon>
        <taxon>Gammaproteobacteria</taxon>
        <taxon>Oceanospirillales</taxon>
        <taxon>Halomonadaceae</taxon>
        <taxon>Halomonas</taxon>
    </lineage>
</organism>
<evidence type="ECO:0000313" key="1">
    <source>
        <dbReference type="EMBL" id="MBB3229579.1"/>
    </source>
</evidence>
<reference evidence="1 2" key="1">
    <citation type="submission" date="2020-08" db="EMBL/GenBank/DDBJ databases">
        <title>Genomic Encyclopedia of Type Strains, Phase III (KMG-III): the genomes of soil and plant-associated and newly described type strains.</title>
        <authorList>
            <person name="Whitman W."/>
        </authorList>
    </citation>
    <scope>NUCLEOTIDE SEQUENCE [LARGE SCALE GENOMIC DNA]</scope>
    <source>
        <strain evidence="1 2">CECT 7744</strain>
    </source>
</reference>
<evidence type="ECO:0000313" key="2">
    <source>
        <dbReference type="Proteomes" id="UP000518892"/>
    </source>
</evidence>
<keyword evidence="2" id="KW-1185">Reference proteome</keyword>
<comment type="caution">
    <text evidence="1">The sequence shown here is derived from an EMBL/GenBank/DDBJ whole genome shotgun (WGS) entry which is preliminary data.</text>
</comment>
<dbReference type="Proteomes" id="UP000518892">
    <property type="component" value="Unassembled WGS sequence"/>
</dbReference>